<name>A0A4V0NG35_SORCE</name>
<dbReference type="EMBL" id="CP012672">
    <property type="protein sequence ID" value="AUX31792.1"/>
    <property type="molecule type" value="Genomic_DNA"/>
</dbReference>
<dbReference type="InterPro" id="IPR029060">
    <property type="entry name" value="PIN-like_dom_sf"/>
</dbReference>
<gene>
    <name evidence="1" type="ORF">SOCE836_039240</name>
</gene>
<reference evidence="1 2" key="1">
    <citation type="submission" date="2015-09" db="EMBL/GenBank/DDBJ databases">
        <title>Sorangium comparison.</title>
        <authorList>
            <person name="Zaburannyi N."/>
            <person name="Bunk B."/>
            <person name="Overmann J."/>
            <person name="Mueller R."/>
        </authorList>
    </citation>
    <scope>NUCLEOTIDE SEQUENCE [LARGE SCALE GENOMIC DNA]</scope>
    <source>
        <strain evidence="1 2">So ce836</strain>
    </source>
</reference>
<dbReference type="Proteomes" id="UP000295497">
    <property type="component" value="Chromosome"/>
</dbReference>
<dbReference type="SUPFAM" id="SSF88723">
    <property type="entry name" value="PIN domain-like"/>
    <property type="match status" value="1"/>
</dbReference>
<organism evidence="1 2">
    <name type="scientific">Sorangium cellulosum</name>
    <name type="common">Polyangium cellulosum</name>
    <dbReference type="NCBI Taxonomy" id="56"/>
    <lineage>
        <taxon>Bacteria</taxon>
        <taxon>Pseudomonadati</taxon>
        <taxon>Myxococcota</taxon>
        <taxon>Polyangia</taxon>
        <taxon>Polyangiales</taxon>
        <taxon>Polyangiaceae</taxon>
        <taxon>Sorangium</taxon>
    </lineage>
</organism>
<evidence type="ECO:0008006" key="3">
    <source>
        <dbReference type="Google" id="ProtNLM"/>
    </source>
</evidence>
<proteinExistence type="predicted"/>
<evidence type="ECO:0000313" key="2">
    <source>
        <dbReference type="Proteomes" id="UP000295497"/>
    </source>
</evidence>
<dbReference type="AlphaFoldDB" id="A0A4V0NG35"/>
<protein>
    <recommendedName>
        <fullName evidence="3">PIN domain-containing protein</fullName>
    </recommendedName>
</protein>
<sequence length="54" mass="5919">MTGLYNSAESYLQASPVGAHDLLIAATALAVGYDVVTRDDRSFPRIPGLRLLRW</sequence>
<dbReference type="Gene3D" id="3.40.50.1010">
    <property type="entry name" value="5'-nuclease"/>
    <property type="match status" value="1"/>
</dbReference>
<accession>A0A4V0NG35</accession>
<evidence type="ECO:0000313" key="1">
    <source>
        <dbReference type="EMBL" id="AUX31792.1"/>
    </source>
</evidence>